<organism evidence="3 4">
    <name type="scientific">Lampropedia cohaerens</name>
    <dbReference type="NCBI Taxonomy" id="1610491"/>
    <lineage>
        <taxon>Bacteria</taxon>
        <taxon>Pseudomonadati</taxon>
        <taxon>Pseudomonadota</taxon>
        <taxon>Betaproteobacteria</taxon>
        <taxon>Burkholderiales</taxon>
        <taxon>Comamonadaceae</taxon>
        <taxon>Lampropedia</taxon>
    </lineage>
</organism>
<dbReference type="Proteomes" id="UP000050580">
    <property type="component" value="Unassembled WGS sequence"/>
</dbReference>
<dbReference type="PATRIC" id="fig|1610491.3.peg.446"/>
<dbReference type="Pfam" id="PF07811">
    <property type="entry name" value="TadE"/>
    <property type="match status" value="1"/>
</dbReference>
<evidence type="ECO:0000256" key="1">
    <source>
        <dbReference type="SAM" id="Phobius"/>
    </source>
</evidence>
<feature type="domain" description="TadE-like" evidence="2">
    <location>
        <begin position="16"/>
        <end position="58"/>
    </location>
</feature>
<dbReference type="InterPro" id="IPR012495">
    <property type="entry name" value="TadE-like_dom"/>
</dbReference>
<evidence type="ECO:0000313" key="3">
    <source>
        <dbReference type="EMBL" id="KKW68980.1"/>
    </source>
</evidence>
<accession>A0A0U1Q2J4</accession>
<keyword evidence="1" id="KW-1133">Transmembrane helix</keyword>
<keyword evidence="1" id="KW-0472">Membrane</keyword>
<evidence type="ECO:0000313" key="4">
    <source>
        <dbReference type="Proteomes" id="UP000050580"/>
    </source>
</evidence>
<name>A0A0U1Q2J4_9BURK</name>
<sequence>MAGVTFSALCKHRQRGVASIEFAMIAALMVLILLGMLVYWRVLQAQQSVTRATGDGARIVQNLIYGALPDYAITDPASIEAAAATVVQRSLAGSGIPGNPLQDTSVTLTVGESEALLRVTYRLPALLGGSADGTSNAAGLGGWALVEPATLQSRARIAFSLAQGETP</sequence>
<protein>
    <recommendedName>
        <fullName evidence="2">TadE-like domain-containing protein</fullName>
    </recommendedName>
</protein>
<dbReference type="STRING" id="1610491.AAV94_02140"/>
<gene>
    <name evidence="3" type="ORF">AAV94_02140</name>
</gene>
<evidence type="ECO:0000259" key="2">
    <source>
        <dbReference type="Pfam" id="PF07811"/>
    </source>
</evidence>
<comment type="caution">
    <text evidence="3">The sequence shown here is derived from an EMBL/GenBank/DDBJ whole genome shotgun (WGS) entry which is preliminary data.</text>
</comment>
<keyword evidence="4" id="KW-1185">Reference proteome</keyword>
<dbReference type="EMBL" id="LBNQ01000010">
    <property type="protein sequence ID" value="KKW68980.1"/>
    <property type="molecule type" value="Genomic_DNA"/>
</dbReference>
<dbReference type="AlphaFoldDB" id="A0A0U1Q2J4"/>
<feature type="transmembrane region" description="Helical" evidence="1">
    <location>
        <begin position="20"/>
        <end position="40"/>
    </location>
</feature>
<keyword evidence="1" id="KW-0812">Transmembrane</keyword>
<proteinExistence type="predicted"/>
<reference evidence="3 4" key="1">
    <citation type="submission" date="2015-05" db="EMBL/GenBank/DDBJ databases">
        <title>Draft genome sequence of Lampropedia sp. CT6, isolated from the microbial mat of a hot water spring, located at Manikaran, India.</title>
        <authorList>
            <person name="Tripathi C."/>
            <person name="Rani P."/>
            <person name="Mahato N.K."/>
            <person name="Lal R."/>
        </authorList>
    </citation>
    <scope>NUCLEOTIDE SEQUENCE [LARGE SCALE GENOMIC DNA]</scope>
    <source>
        <strain evidence="3 4">CT6</strain>
    </source>
</reference>
<dbReference type="OrthoDB" id="8795381at2"/>
<dbReference type="RefSeq" id="WP_046740690.1">
    <property type="nucleotide sequence ID" value="NZ_LBNQ01000010.1"/>
</dbReference>